<dbReference type="GO" id="GO:0005829">
    <property type="term" value="C:cytosol"/>
    <property type="evidence" value="ECO:0007669"/>
    <property type="project" value="TreeGrafter"/>
</dbReference>
<dbReference type="GO" id="GO:0061599">
    <property type="term" value="F:molybdopterin molybdotransferase activity"/>
    <property type="evidence" value="ECO:0007669"/>
    <property type="project" value="UniProtKB-UniRule"/>
</dbReference>
<dbReference type="Gene3D" id="3.40.980.10">
    <property type="entry name" value="MoaB/Mog-like domain"/>
    <property type="match status" value="1"/>
</dbReference>
<evidence type="ECO:0000256" key="4">
    <source>
        <dbReference type="ARBA" id="ARBA00010763"/>
    </source>
</evidence>
<dbReference type="Gene3D" id="2.170.190.11">
    <property type="entry name" value="Molybdopterin biosynthesis moea protein, domain 3"/>
    <property type="match status" value="1"/>
</dbReference>
<name>G7Z7C4_AZOL4</name>
<feature type="domain" description="MoaB/Mog" evidence="12">
    <location>
        <begin position="197"/>
        <end position="334"/>
    </location>
</feature>
<dbReference type="PANTHER" id="PTHR10192:SF5">
    <property type="entry name" value="GEPHYRIN"/>
    <property type="match status" value="1"/>
</dbReference>
<dbReference type="GO" id="GO:0046872">
    <property type="term" value="F:metal ion binding"/>
    <property type="evidence" value="ECO:0007669"/>
    <property type="project" value="UniProtKB-UniRule"/>
</dbReference>
<dbReference type="InterPro" id="IPR038987">
    <property type="entry name" value="MoeA-like"/>
</dbReference>
<dbReference type="InterPro" id="IPR001453">
    <property type="entry name" value="MoaB/Mog_dom"/>
</dbReference>
<dbReference type="SUPFAM" id="SSF53218">
    <property type="entry name" value="Molybdenum cofactor biosynthesis proteins"/>
    <property type="match status" value="1"/>
</dbReference>
<comment type="catalytic activity">
    <reaction evidence="10">
        <text>adenylyl-molybdopterin + molybdate = Mo-molybdopterin + AMP + H(+)</text>
        <dbReference type="Rhea" id="RHEA:35047"/>
        <dbReference type="ChEBI" id="CHEBI:15378"/>
        <dbReference type="ChEBI" id="CHEBI:36264"/>
        <dbReference type="ChEBI" id="CHEBI:62727"/>
        <dbReference type="ChEBI" id="CHEBI:71302"/>
        <dbReference type="ChEBI" id="CHEBI:456215"/>
        <dbReference type="EC" id="2.10.1.1"/>
    </reaction>
</comment>
<keyword evidence="14" id="KW-1185">Reference proteome</keyword>
<keyword evidence="6 11" id="KW-0808">Transferase</keyword>
<dbReference type="Proteomes" id="UP000005667">
    <property type="component" value="Chromosome"/>
</dbReference>
<protein>
    <recommendedName>
        <fullName evidence="11">Molybdopterin molybdenumtransferase</fullName>
        <ecNumber evidence="11">2.10.1.1</ecNumber>
    </recommendedName>
</protein>
<comment type="function">
    <text evidence="2 11">Catalyzes the insertion of molybdate into adenylated molybdopterin with the concomitant release of AMP.</text>
</comment>
<evidence type="ECO:0000256" key="11">
    <source>
        <dbReference type="RuleBase" id="RU365090"/>
    </source>
</evidence>
<dbReference type="InterPro" id="IPR036425">
    <property type="entry name" value="MoaB/Mog-like_dom_sf"/>
</dbReference>
<dbReference type="GO" id="GO:0006777">
    <property type="term" value="P:Mo-molybdopterin cofactor biosynthetic process"/>
    <property type="evidence" value="ECO:0007669"/>
    <property type="project" value="UniProtKB-UniRule"/>
</dbReference>
<dbReference type="Pfam" id="PF00994">
    <property type="entry name" value="MoCF_biosynth"/>
    <property type="match status" value="1"/>
</dbReference>
<evidence type="ECO:0000256" key="8">
    <source>
        <dbReference type="ARBA" id="ARBA00022842"/>
    </source>
</evidence>
<dbReference type="AlphaFoldDB" id="G7Z7C4"/>
<gene>
    <name evidence="13" type="primary">moeA2</name>
    <name evidence="13" type="ordered locus">AZOLI_1538</name>
</gene>
<dbReference type="InterPro" id="IPR036135">
    <property type="entry name" value="MoeA_linker/N_sf"/>
</dbReference>
<dbReference type="STRING" id="862719.AZOLI_1538"/>
<dbReference type="InterPro" id="IPR005110">
    <property type="entry name" value="MoeA_linker/N"/>
</dbReference>
<dbReference type="Pfam" id="PF03454">
    <property type="entry name" value="MoeA_C"/>
    <property type="match status" value="1"/>
</dbReference>
<dbReference type="PROSITE" id="PS01079">
    <property type="entry name" value="MOCF_BIOSYNTHESIS_2"/>
    <property type="match status" value="1"/>
</dbReference>
<dbReference type="CDD" id="cd00887">
    <property type="entry name" value="MoeA"/>
    <property type="match status" value="1"/>
</dbReference>
<keyword evidence="5 11" id="KW-0500">Molybdenum</keyword>
<evidence type="ECO:0000256" key="1">
    <source>
        <dbReference type="ARBA" id="ARBA00001946"/>
    </source>
</evidence>
<evidence type="ECO:0000313" key="14">
    <source>
        <dbReference type="Proteomes" id="UP000005667"/>
    </source>
</evidence>
<keyword evidence="8 11" id="KW-0460">Magnesium</keyword>
<dbReference type="UniPathway" id="UPA00344"/>
<evidence type="ECO:0000256" key="2">
    <source>
        <dbReference type="ARBA" id="ARBA00002901"/>
    </source>
</evidence>
<dbReference type="Gene3D" id="3.90.105.10">
    <property type="entry name" value="Molybdopterin biosynthesis moea protein, domain 2"/>
    <property type="match status" value="1"/>
</dbReference>
<evidence type="ECO:0000256" key="3">
    <source>
        <dbReference type="ARBA" id="ARBA00005046"/>
    </source>
</evidence>
<evidence type="ECO:0000256" key="10">
    <source>
        <dbReference type="ARBA" id="ARBA00047317"/>
    </source>
</evidence>
<organism evidence="13 14">
    <name type="scientific">Azospirillum lipoferum (strain 4B)</name>
    <dbReference type="NCBI Taxonomy" id="862719"/>
    <lineage>
        <taxon>Bacteria</taxon>
        <taxon>Pseudomonadati</taxon>
        <taxon>Pseudomonadota</taxon>
        <taxon>Alphaproteobacteria</taxon>
        <taxon>Rhodospirillales</taxon>
        <taxon>Azospirillaceae</taxon>
        <taxon>Azospirillum</taxon>
    </lineage>
</organism>
<dbReference type="InterPro" id="IPR008284">
    <property type="entry name" value="MoCF_biosynth_CS"/>
</dbReference>
<comment type="cofactor">
    <cofactor evidence="1 11">
        <name>Mg(2+)</name>
        <dbReference type="ChEBI" id="CHEBI:18420"/>
    </cofactor>
</comment>
<dbReference type="InterPro" id="IPR005111">
    <property type="entry name" value="MoeA_C_domain_IV"/>
</dbReference>
<keyword evidence="7 11" id="KW-0479">Metal-binding</keyword>
<evidence type="ECO:0000313" key="13">
    <source>
        <dbReference type="EMBL" id="CBS86837.1"/>
    </source>
</evidence>
<dbReference type="SMART" id="SM00852">
    <property type="entry name" value="MoCF_biosynth"/>
    <property type="match status" value="1"/>
</dbReference>
<evidence type="ECO:0000256" key="7">
    <source>
        <dbReference type="ARBA" id="ARBA00022723"/>
    </source>
</evidence>
<dbReference type="HOGENOM" id="CLU_010186_7_0_5"/>
<dbReference type="PANTHER" id="PTHR10192">
    <property type="entry name" value="MOLYBDOPTERIN BIOSYNTHESIS PROTEIN"/>
    <property type="match status" value="1"/>
</dbReference>
<dbReference type="KEGG" id="ali:AZOLI_1538"/>
<dbReference type="Pfam" id="PF03453">
    <property type="entry name" value="MoeA_N"/>
    <property type="match status" value="1"/>
</dbReference>
<evidence type="ECO:0000256" key="6">
    <source>
        <dbReference type="ARBA" id="ARBA00022679"/>
    </source>
</evidence>
<comment type="pathway">
    <text evidence="3 11">Cofactor biosynthesis; molybdopterin biosynthesis.</text>
</comment>
<dbReference type="FunFam" id="3.40.980.10:FF:000004">
    <property type="entry name" value="Molybdopterin molybdenumtransferase"/>
    <property type="match status" value="1"/>
</dbReference>
<dbReference type="NCBIfam" id="TIGR00177">
    <property type="entry name" value="molyb_syn"/>
    <property type="match status" value="1"/>
</dbReference>
<evidence type="ECO:0000256" key="9">
    <source>
        <dbReference type="ARBA" id="ARBA00023150"/>
    </source>
</evidence>
<dbReference type="EMBL" id="FQ311868">
    <property type="protein sequence ID" value="CBS86837.1"/>
    <property type="molecule type" value="Genomic_DNA"/>
</dbReference>
<evidence type="ECO:0000256" key="5">
    <source>
        <dbReference type="ARBA" id="ARBA00022505"/>
    </source>
</evidence>
<reference evidence="14" key="1">
    <citation type="journal article" date="2011" name="PLoS Genet.">
        <title>Azospirillum genomes reveal transition of bacteria from aquatic to terrestrial environments.</title>
        <authorList>
            <person name="Wisniewski-Dye F."/>
            <person name="Borziak K."/>
            <person name="Khalsa-Moyers G."/>
            <person name="Alexandre G."/>
            <person name="Sukharnikov L.O."/>
            <person name="Wuichet K."/>
            <person name="Hurst G.B."/>
            <person name="McDonald W.H."/>
            <person name="Robertson J.S."/>
            <person name="Barbe V."/>
            <person name="Calteau A."/>
            <person name="Rouy Z."/>
            <person name="Mangenot S."/>
            <person name="Prigent-Combaret C."/>
            <person name="Normand P."/>
            <person name="Boyer M."/>
            <person name="Siguier P."/>
            <person name="Dessaux Y."/>
            <person name="Elmerich C."/>
            <person name="Condemine G."/>
            <person name="Krishnen G."/>
            <person name="Kennedy I."/>
            <person name="Paterson A.H."/>
            <person name="Gonzalez V."/>
            <person name="Mavingui P."/>
            <person name="Zhulin I.B."/>
        </authorList>
    </citation>
    <scope>NUCLEOTIDE SEQUENCE [LARGE SCALE GENOMIC DNA]</scope>
    <source>
        <strain evidence="14">4B</strain>
    </source>
</reference>
<sequence>MSADTLIEDIETMDDCSAHGPTPLSLDEAVARVAQGYGAVTGTEEVPLRQALGRVLAEEVVAPVNVPPADVSAMDGWAYAADAGEGFRRLAIVGRVPAGSKFEGTVGPGQAVRIFTGAPVPAGVDTVAMQEDCRTDGDAVLVPASLKRGSNVRSAGEDMTAGAVVLHSGQRMRAQEVGLAAAVGRSSLTVRKRLTVVLFSTGDELREPGTPKPDHAIYDANRYTLAAQLDALGVEVRDLGILPDRPEATRAALADAAGTADLIVTSGGVSVGEEDHVKAAVNALGSIDLWTLAIKPGKPLALGRVGDTPFLGLPGNPVSAMVTFLLVGRPLVLRLSGASSIATPRSLVVADFSFTKKPGRREFLRARLERGKDGRPMAVKFPSNSSGVLTSMVEADGLVDMPAEATAVRPGDLVDFLPFTGLFA</sequence>
<dbReference type="SUPFAM" id="SSF63867">
    <property type="entry name" value="MoeA C-terminal domain-like"/>
    <property type="match status" value="1"/>
</dbReference>
<keyword evidence="9 11" id="KW-0501">Molybdenum cofactor biosynthesis</keyword>
<dbReference type="EC" id="2.10.1.1" evidence="11"/>
<dbReference type="NCBIfam" id="NF045515">
    <property type="entry name" value="Glp_gephyrin"/>
    <property type="match status" value="1"/>
</dbReference>
<dbReference type="Gene3D" id="2.40.340.10">
    <property type="entry name" value="MoeA, C-terminal, domain IV"/>
    <property type="match status" value="1"/>
</dbReference>
<dbReference type="SUPFAM" id="SSF63882">
    <property type="entry name" value="MoeA N-terminal region -like"/>
    <property type="match status" value="1"/>
</dbReference>
<proteinExistence type="inferred from homology"/>
<comment type="similarity">
    <text evidence="4 11">Belongs to the MoeA family.</text>
</comment>
<evidence type="ECO:0000259" key="12">
    <source>
        <dbReference type="SMART" id="SM00852"/>
    </source>
</evidence>
<accession>G7Z7C4</accession>
<dbReference type="InterPro" id="IPR036688">
    <property type="entry name" value="MoeA_C_domain_IV_sf"/>
</dbReference>